<comment type="caution">
    <text evidence="14">The sequence shown here is derived from an EMBL/GenBank/DDBJ whole genome shotgun (WGS) entry which is preliminary data.</text>
</comment>
<proteinExistence type="inferred from homology"/>
<evidence type="ECO:0000256" key="10">
    <source>
        <dbReference type="ARBA" id="ARBA00023004"/>
    </source>
</evidence>
<dbReference type="Proteomes" id="UP000036403">
    <property type="component" value="Unassembled WGS sequence"/>
</dbReference>
<keyword evidence="15" id="KW-1185">Reference proteome</keyword>
<keyword evidence="7" id="KW-0256">Endoplasmic reticulum</keyword>
<evidence type="ECO:0000313" key="14">
    <source>
        <dbReference type="EMBL" id="KMQ84635.1"/>
    </source>
</evidence>
<dbReference type="PaxDb" id="67767-A0A0J7MW04"/>
<comment type="similarity">
    <text evidence="4">Belongs to the cytochrome P450 family.</text>
</comment>
<dbReference type="PANTHER" id="PTHR24292:SF45">
    <property type="entry name" value="CYTOCHROME P450 6G1-RELATED"/>
    <property type="match status" value="1"/>
</dbReference>
<dbReference type="AlphaFoldDB" id="A0A0J7MW04"/>
<keyword evidence="5" id="KW-0349">Heme</keyword>
<dbReference type="Pfam" id="PF00067">
    <property type="entry name" value="p450"/>
    <property type="match status" value="1"/>
</dbReference>
<evidence type="ECO:0000256" key="4">
    <source>
        <dbReference type="ARBA" id="ARBA00010617"/>
    </source>
</evidence>
<dbReference type="EMBL" id="LBMM01015864">
    <property type="protein sequence ID" value="KMQ84635.1"/>
    <property type="molecule type" value="Genomic_DNA"/>
</dbReference>
<keyword evidence="6" id="KW-0479">Metal-binding</keyword>
<evidence type="ECO:0000256" key="11">
    <source>
        <dbReference type="ARBA" id="ARBA00023033"/>
    </source>
</evidence>
<protein>
    <submittedName>
        <fullName evidence="14">Cytochrome p450 6k1-like protein</fullName>
    </submittedName>
</protein>
<dbReference type="Gene3D" id="1.10.630.10">
    <property type="entry name" value="Cytochrome P450"/>
    <property type="match status" value="1"/>
</dbReference>
<evidence type="ECO:0000256" key="7">
    <source>
        <dbReference type="ARBA" id="ARBA00022824"/>
    </source>
</evidence>
<dbReference type="InterPro" id="IPR001128">
    <property type="entry name" value="Cyt_P450"/>
</dbReference>
<dbReference type="OrthoDB" id="2789670at2759"/>
<keyword evidence="11" id="KW-0503">Monooxygenase</keyword>
<keyword evidence="9" id="KW-0560">Oxidoreductase</keyword>
<evidence type="ECO:0000256" key="12">
    <source>
        <dbReference type="ARBA" id="ARBA00023136"/>
    </source>
</evidence>
<dbReference type="InterPro" id="IPR050476">
    <property type="entry name" value="Insect_CytP450_Detox"/>
</dbReference>
<dbReference type="SUPFAM" id="SSF48264">
    <property type="entry name" value="Cytochrome P450"/>
    <property type="match status" value="1"/>
</dbReference>
<evidence type="ECO:0000256" key="13">
    <source>
        <dbReference type="SAM" id="Phobius"/>
    </source>
</evidence>
<dbReference type="GO" id="GO:0005506">
    <property type="term" value="F:iron ion binding"/>
    <property type="evidence" value="ECO:0007669"/>
    <property type="project" value="InterPro"/>
</dbReference>
<dbReference type="InterPro" id="IPR002402">
    <property type="entry name" value="Cyt_P450_E_grp-II"/>
</dbReference>
<name>A0A0J7MW04_LASNI</name>
<dbReference type="STRING" id="67767.A0A0J7MW04"/>
<evidence type="ECO:0000256" key="8">
    <source>
        <dbReference type="ARBA" id="ARBA00022848"/>
    </source>
</evidence>
<dbReference type="GO" id="GO:0020037">
    <property type="term" value="F:heme binding"/>
    <property type="evidence" value="ECO:0007669"/>
    <property type="project" value="InterPro"/>
</dbReference>
<evidence type="ECO:0000256" key="2">
    <source>
        <dbReference type="ARBA" id="ARBA00004174"/>
    </source>
</evidence>
<dbReference type="PANTHER" id="PTHR24292">
    <property type="entry name" value="CYTOCHROME P450"/>
    <property type="match status" value="1"/>
</dbReference>
<evidence type="ECO:0000256" key="9">
    <source>
        <dbReference type="ARBA" id="ARBA00023002"/>
    </source>
</evidence>
<evidence type="ECO:0000256" key="1">
    <source>
        <dbReference type="ARBA" id="ARBA00001971"/>
    </source>
</evidence>
<dbReference type="PRINTS" id="PR00464">
    <property type="entry name" value="EP450II"/>
</dbReference>
<keyword evidence="13" id="KW-1133">Transmembrane helix</keyword>
<keyword evidence="12 13" id="KW-0472">Membrane</keyword>
<keyword evidence="8" id="KW-0492">Microsome</keyword>
<dbReference type="GO" id="GO:0016705">
    <property type="term" value="F:oxidoreductase activity, acting on paired donors, with incorporation or reduction of molecular oxygen"/>
    <property type="evidence" value="ECO:0007669"/>
    <property type="project" value="InterPro"/>
</dbReference>
<dbReference type="InterPro" id="IPR036396">
    <property type="entry name" value="Cyt_P450_sf"/>
</dbReference>
<evidence type="ECO:0000256" key="3">
    <source>
        <dbReference type="ARBA" id="ARBA00004406"/>
    </source>
</evidence>
<comment type="cofactor">
    <cofactor evidence="1">
        <name>heme</name>
        <dbReference type="ChEBI" id="CHEBI:30413"/>
    </cofactor>
</comment>
<evidence type="ECO:0000256" key="6">
    <source>
        <dbReference type="ARBA" id="ARBA00022723"/>
    </source>
</evidence>
<keyword evidence="10" id="KW-0408">Iron</keyword>
<feature type="transmembrane region" description="Helical" evidence="13">
    <location>
        <begin position="12"/>
        <end position="27"/>
    </location>
</feature>
<gene>
    <name evidence="14" type="ORF">RF55_17423</name>
</gene>
<dbReference type="GO" id="GO:0005789">
    <property type="term" value="C:endoplasmic reticulum membrane"/>
    <property type="evidence" value="ECO:0007669"/>
    <property type="project" value="UniProtKB-SubCell"/>
</dbReference>
<sequence length="307" mass="36189">MAILTDCVLSDALLVFSSLLATLYLWLKWKHSYWQRRGVRTLPAHWFFGHFKDAMLMRKPAGVVLGELHRQATDEDDIIGIYILHKPFLLVRNPNLIKQIMIKDFHVFSNHHFDGRSNADKLSNWSLFTIKNPEWRHLRTKMSPVFTSGKLKSLFLLMQESGEMMREHLRDQFANDSKIQSIPIKDTFYKYTTVVISSVAFGIRTNCFDTPAPEFYENSRKAFQPTFLRTLQFFFLFFLPEIGKHVGVKMLGNYTDYFRKVFWDSMDNRNVTKTKRGDLIDSLLQLKDETPDDTHFREYSTSVHIRR</sequence>
<keyword evidence="13" id="KW-0812">Transmembrane</keyword>
<comment type="subcellular location">
    <subcellularLocation>
        <location evidence="3">Endoplasmic reticulum membrane</location>
        <topology evidence="3">Peripheral membrane protein</topology>
    </subcellularLocation>
    <subcellularLocation>
        <location evidence="2">Microsome membrane</location>
        <topology evidence="2">Peripheral membrane protein</topology>
    </subcellularLocation>
</comment>
<evidence type="ECO:0000256" key="5">
    <source>
        <dbReference type="ARBA" id="ARBA00022617"/>
    </source>
</evidence>
<accession>A0A0J7MW04</accession>
<dbReference type="GO" id="GO:0004497">
    <property type="term" value="F:monooxygenase activity"/>
    <property type="evidence" value="ECO:0007669"/>
    <property type="project" value="UniProtKB-KW"/>
</dbReference>
<organism evidence="14 15">
    <name type="scientific">Lasius niger</name>
    <name type="common">Black garden ant</name>
    <dbReference type="NCBI Taxonomy" id="67767"/>
    <lineage>
        <taxon>Eukaryota</taxon>
        <taxon>Metazoa</taxon>
        <taxon>Ecdysozoa</taxon>
        <taxon>Arthropoda</taxon>
        <taxon>Hexapoda</taxon>
        <taxon>Insecta</taxon>
        <taxon>Pterygota</taxon>
        <taxon>Neoptera</taxon>
        <taxon>Endopterygota</taxon>
        <taxon>Hymenoptera</taxon>
        <taxon>Apocrita</taxon>
        <taxon>Aculeata</taxon>
        <taxon>Formicoidea</taxon>
        <taxon>Formicidae</taxon>
        <taxon>Formicinae</taxon>
        <taxon>Lasius</taxon>
        <taxon>Lasius</taxon>
    </lineage>
</organism>
<evidence type="ECO:0000313" key="15">
    <source>
        <dbReference type="Proteomes" id="UP000036403"/>
    </source>
</evidence>
<reference evidence="14 15" key="1">
    <citation type="submission" date="2015-04" db="EMBL/GenBank/DDBJ databases">
        <title>Lasius niger genome sequencing.</title>
        <authorList>
            <person name="Konorov E.A."/>
            <person name="Nikitin M.A."/>
            <person name="Kirill M.V."/>
            <person name="Chang P."/>
        </authorList>
    </citation>
    <scope>NUCLEOTIDE SEQUENCE [LARGE SCALE GENOMIC DNA]</scope>
    <source>
        <tissue evidence="14">Whole</tissue>
    </source>
</reference>